<dbReference type="InterPro" id="IPR009057">
    <property type="entry name" value="Homeodomain-like_sf"/>
</dbReference>
<keyword evidence="7" id="KW-0614">Plasmid</keyword>
<organism evidence="7 8">
    <name type="scientific">Methylobacterium aquaticum</name>
    <dbReference type="NCBI Taxonomy" id="270351"/>
    <lineage>
        <taxon>Bacteria</taxon>
        <taxon>Pseudomonadati</taxon>
        <taxon>Pseudomonadota</taxon>
        <taxon>Alphaproteobacteria</taxon>
        <taxon>Hyphomicrobiales</taxon>
        <taxon>Methylobacteriaceae</taxon>
        <taxon>Methylobacterium</taxon>
    </lineage>
</organism>
<protein>
    <submittedName>
        <fullName evidence="7">Transcriptional regulator</fullName>
    </submittedName>
</protein>
<evidence type="ECO:0000313" key="7">
    <source>
        <dbReference type="EMBL" id="BAQ49193.1"/>
    </source>
</evidence>
<reference evidence="8" key="2">
    <citation type="submission" date="2015-01" db="EMBL/GenBank/DDBJ databases">
        <title>Complete genome sequence of Methylobacterium aquaticum strain 22A.</title>
        <authorList>
            <person name="Tani A."/>
            <person name="Ogura Y."/>
            <person name="Hayashi T."/>
        </authorList>
    </citation>
    <scope>NUCLEOTIDE SEQUENCE [LARGE SCALE GENOMIC DNA]</scope>
    <source>
        <strain evidence="8">MA-22A</strain>
        <plasmid evidence="8">Plasmid pMaq22A_1p DNA</plasmid>
    </source>
</reference>
<dbReference type="PROSITE" id="PS50977">
    <property type="entry name" value="HTH_TETR_2"/>
    <property type="match status" value="1"/>
</dbReference>
<dbReference type="Pfam" id="PF00440">
    <property type="entry name" value="TetR_N"/>
    <property type="match status" value="1"/>
</dbReference>
<dbReference type="InterPro" id="IPR001647">
    <property type="entry name" value="HTH_TetR"/>
</dbReference>
<name>A0A0C6FLB3_9HYPH</name>
<evidence type="ECO:0000256" key="4">
    <source>
        <dbReference type="PROSITE-ProRule" id="PRU00335"/>
    </source>
</evidence>
<dbReference type="SUPFAM" id="SSF46689">
    <property type="entry name" value="Homeodomain-like"/>
    <property type="match status" value="1"/>
</dbReference>
<dbReference type="Gene3D" id="1.10.10.60">
    <property type="entry name" value="Homeodomain-like"/>
    <property type="match status" value="1"/>
</dbReference>
<keyword evidence="3" id="KW-0804">Transcription</keyword>
<sequence length="252" mass="28166">MMRLSGCAPSENHKGNNKFLFNQERLGRYAVTTSQKEASPLASRKRALSPGRPRAATIQARQDRLMDIVTAEFLTYGYEGANIARVACTAGVSPKTIYARYATKDELLLAVVVHLTEASREGLAQELTDGSIGPEQGLTTFALTTAYHWTSEREFGLYRLVITEAGRFPHLVTLYRESTDAFREVVTAYLTDQVARRVLVIKDISTAVQLFVSVTTGQIRERMLLGERPSSIEIENQVKEGVRMFLAWCKNK</sequence>
<dbReference type="Gene3D" id="1.10.357.10">
    <property type="entry name" value="Tetracycline Repressor, domain 2"/>
    <property type="match status" value="1"/>
</dbReference>
<dbReference type="GO" id="GO:0003700">
    <property type="term" value="F:DNA-binding transcription factor activity"/>
    <property type="evidence" value="ECO:0007669"/>
    <property type="project" value="TreeGrafter"/>
</dbReference>
<reference evidence="7 8" key="1">
    <citation type="journal article" date="2015" name="Genome Announc.">
        <title>Complete Genome Sequence of Methylobacterium aquaticum Strain 22A, Isolated from Racomitrium japonicum Moss.</title>
        <authorList>
            <person name="Tani A."/>
            <person name="Ogura Y."/>
            <person name="Hayashi T."/>
            <person name="Kimbara K."/>
        </authorList>
    </citation>
    <scope>NUCLEOTIDE SEQUENCE [LARGE SCALE GENOMIC DNA]</scope>
    <source>
        <strain evidence="7 8">MA-22A</strain>
        <plasmid evidence="8">Plasmid pMaq22A_1p DNA</plasmid>
    </source>
</reference>
<geneLocation type="plasmid" evidence="8">
    <name>pMaq22A_1p DNA</name>
</geneLocation>
<dbReference type="GO" id="GO:0000976">
    <property type="term" value="F:transcription cis-regulatory region binding"/>
    <property type="evidence" value="ECO:0007669"/>
    <property type="project" value="TreeGrafter"/>
</dbReference>
<evidence type="ECO:0000256" key="2">
    <source>
        <dbReference type="ARBA" id="ARBA00023125"/>
    </source>
</evidence>
<feature type="DNA-binding region" description="H-T-H motif" evidence="4">
    <location>
        <begin position="82"/>
        <end position="101"/>
    </location>
</feature>
<feature type="region of interest" description="Disordered" evidence="5">
    <location>
        <begin position="33"/>
        <end position="53"/>
    </location>
</feature>
<evidence type="ECO:0000313" key="8">
    <source>
        <dbReference type="Proteomes" id="UP000061432"/>
    </source>
</evidence>
<keyword evidence="2 4" id="KW-0238">DNA-binding</keyword>
<feature type="domain" description="HTH tetR-type" evidence="6">
    <location>
        <begin position="59"/>
        <end position="119"/>
    </location>
</feature>
<dbReference type="InterPro" id="IPR050109">
    <property type="entry name" value="HTH-type_TetR-like_transc_reg"/>
</dbReference>
<evidence type="ECO:0000256" key="1">
    <source>
        <dbReference type="ARBA" id="ARBA00023015"/>
    </source>
</evidence>
<dbReference type="InterPro" id="IPR039536">
    <property type="entry name" value="TetR_C_Proteobacteria"/>
</dbReference>
<dbReference type="PANTHER" id="PTHR30055:SF234">
    <property type="entry name" value="HTH-TYPE TRANSCRIPTIONAL REGULATOR BETI"/>
    <property type="match status" value="1"/>
</dbReference>
<evidence type="ECO:0000256" key="3">
    <source>
        <dbReference type="ARBA" id="ARBA00023163"/>
    </source>
</evidence>
<dbReference type="PANTHER" id="PTHR30055">
    <property type="entry name" value="HTH-TYPE TRANSCRIPTIONAL REGULATOR RUTR"/>
    <property type="match status" value="1"/>
</dbReference>
<dbReference type="PATRIC" id="fig|270351.10.peg.6240"/>
<dbReference type="KEGG" id="maqu:Maq22A_1p34655"/>
<proteinExistence type="predicted"/>
<keyword evidence="1" id="KW-0805">Transcription regulation</keyword>
<dbReference type="EMBL" id="AP014705">
    <property type="protein sequence ID" value="BAQ49193.1"/>
    <property type="molecule type" value="Genomic_DNA"/>
</dbReference>
<accession>A0A0C6FLB3</accession>
<evidence type="ECO:0000259" key="6">
    <source>
        <dbReference type="PROSITE" id="PS50977"/>
    </source>
</evidence>
<evidence type="ECO:0000256" key="5">
    <source>
        <dbReference type="SAM" id="MobiDB-lite"/>
    </source>
</evidence>
<dbReference type="Pfam" id="PF14246">
    <property type="entry name" value="TetR_C_7"/>
    <property type="match status" value="1"/>
</dbReference>
<gene>
    <name evidence="7" type="ORF">Maq22A_1p34655</name>
</gene>
<dbReference type="Proteomes" id="UP000061432">
    <property type="component" value="Plasmid pMaq22A_1p"/>
</dbReference>
<dbReference type="AlphaFoldDB" id="A0A0C6FLB3"/>